<evidence type="ECO:0000313" key="2">
    <source>
        <dbReference type="EMBL" id="SEL39535.1"/>
    </source>
</evidence>
<evidence type="ECO:0008006" key="4">
    <source>
        <dbReference type="Google" id="ProtNLM"/>
    </source>
</evidence>
<dbReference type="EMBL" id="FOAZ01000008">
    <property type="protein sequence ID" value="SEL39535.1"/>
    <property type="molecule type" value="Genomic_DNA"/>
</dbReference>
<dbReference type="eggNOG" id="ENOG5033A2X">
    <property type="taxonomic scope" value="Bacteria"/>
</dbReference>
<dbReference type="RefSeq" id="WP_042447924.1">
    <property type="nucleotide sequence ID" value="NZ_BBPN01000013.1"/>
</dbReference>
<keyword evidence="3" id="KW-1185">Reference proteome</keyword>
<accession>A0A1H7PW93</accession>
<keyword evidence="1" id="KW-0472">Membrane</keyword>
<organism evidence="2 3">
    <name type="scientific">Streptacidiphilus jiangxiensis</name>
    <dbReference type="NCBI Taxonomy" id="235985"/>
    <lineage>
        <taxon>Bacteria</taxon>
        <taxon>Bacillati</taxon>
        <taxon>Actinomycetota</taxon>
        <taxon>Actinomycetes</taxon>
        <taxon>Kitasatosporales</taxon>
        <taxon>Streptomycetaceae</taxon>
        <taxon>Streptacidiphilus</taxon>
    </lineage>
</organism>
<sequence>MPSERRQPPGAGRPDGDAGYTTAEAAVALPALVLVSAMLLWAVLVGSAQVRCVDAAREAARAAARGDPAAAALGQAAAPQGASVSVSAAGDRVRAEVSALSGGPGGLLSFRVSATAVAEREPGEPGARP</sequence>
<evidence type="ECO:0000256" key="1">
    <source>
        <dbReference type="SAM" id="Phobius"/>
    </source>
</evidence>
<reference evidence="3" key="1">
    <citation type="submission" date="2016-10" db="EMBL/GenBank/DDBJ databases">
        <authorList>
            <person name="Varghese N."/>
        </authorList>
    </citation>
    <scope>NUCLEOTIDE SEQUENCE [LARGE SCALE GENOMIC DNA]</scope>
    <source>
        <strain evidence="3">DSM 45096 / BCRC 16803 / CGMCC 4.1857 / CIP 109030 / JCM 12277 / KCTC 19219 / NBRC 100920 / 33214</strain>
    </source>
</reference>
<dbReference type="InterPro" id="IPR049790">
    <property type="entry name" value="Rv3655c/TadE"/>
</dbReference>
<protein>
    <recommendedName>
        <fullName evidence="4">TadE-like protein</fullName>
    </recommendedName>
</protein>
<evidence type="ECO:0000313" key="3">
    <source>
        <dbReference type="Proteomes" id="UP000183015"/>
    </source>
</evidence>
<dbReference type="AlphaFoldDB" id="A0A1H7PW93"/>
<dbReference type="STRING" id="235985.SAMN05414137_108140"/>
<dbReference type="NCBIfam" id="NF041390">
    <property type="entry name" value="TadE_Rv3655c"/>
    <property type="match status" value="1"/>
</dbReference>
<gene>
    <name evidence="2" type="ORF">SAMN05414137_108140</name>
</gene>
<feature type="transmembrane region" description="Helical" evidence="1">
    <location>
        <begin position="25"/>
        <end position="44"/>
    </location>
</feature>
<dbReference type="Proteomes" id="UP000183015">
    <property type="component" value="Unassembled WGS sequence"/>
</dbReference>
<name>A0A1H7PW93_STRJI</name>
<keyword evidence="1" id="KW-1133">Transmembrane helix</keyword>
<keyword evidence="1" id="KW-0812">Transmembrane</keyword>
<proteinExistence type="predicted"/>